<organism evidence="3 4">
    <name type="scientific">Candidatus Falkowbacteria bacterium CG10_big_fil_rev_8_21_14_0_10_37_6</name>
    <dbReference type="NCBI Taxonomy" id="1974563"/>
    <lineage>
        <taxon>Bacteria</taxon>
        <taxon>Candidatus Falkowiibacteriota</taxon>
    </lineage>
</organism>
<dbReference type="AlphaFoldDB" id="A0A2H0V7R3"/>
<evidence type="ECO:0000256" key="1">
    <source>
        <dbReference type="ARBA" id="ARBA00009673"/>
    </source>
</evidence>
<comment type="function">
    <text evidence="2">An aminoacyl-tRNA editing enzyme that deacylates mischarged D-aminoacyl-tRNAs. Also deacylates mischarged glycyl-tRNA(Ala), protecting cells against glycine mischarging by AlaRS. Acts via tRNA-based rather than protein-based catalysis; rejects L-amino acids rather than detecting D-amino acids in the active site. By recycling D-aminoacyl-tRNA to D-amino acids and free tRNA molecules, this enzyme counteracts the toxicity associated with the formation of D-aminoacyl-tRNA entities in vivo and helps enforce protein L-homochirality.</text>
</comment>
<feature type="short sequence motif" description="Gly-cisPro motif, important for rejection of L-amino acids" evidence="2">
    <location>
        <begin position="137"/>
        <end position="138"/>
    </location>
</feature>
<keyword evidence="2" id="KW-0963">Cytoplasm</keyword>
<dbReference type="GO" id="GO:0106026">
    <property type="term" value="F:Gly-tRNA(Ala) deacylase activity"/>
    <property type="evidence" value="ECO:0007669"/>
    <property type="project" value="UniProtKB-UniRule"/>
</dbReference>
<dbReference type="GO" id="GO:0005737">
    <property type="term" value="C:cytoplasm"/>
    <property type="evidence" value="ECO:0007669"/>
    <property type="project" value="UniProtKB-SubCell"/>
</dbReference>
<accession>A0A2H0V7R3</accession>
<comment type="subcellular location">
    <subcellularLocation>
        <location evidence="2">Cytoplasm</location>
    </subcellularLocation>
</comment>
<dbReference type="EC" id="3.1.1.96" evidence="2"/>
<dbReference type="GO" id="GO:0000049">
    <property type="term" value="F:tRNA binding"/>
    <property type="evidence" value="ECO:0007669"/>
    <property type="project" value="UniProtKB-UniRule"/>
</dbReference>
<keyword evidence="2" id="KW-0378">Hydrolase</keyword>
<comment type="catalytic activity">
    <reaction evidence="2">
        <text>a D-aminoacyl-tRNA + H2O = a tRNA + a D-alpha-amino acid + H(+)</text>
        <dbReference type="Rhea" id="RHEA:13953"/>
        <dbReference type="Rhea" id="RHEA-COMP:10123"/>
        <dbReference type="Rhea" id="RHEA-COMP:10124"/>
        <dbReference type="ChEBI" id="CHEBI:15377"/>
        <dbReference type="ChEBI" id="CHEBI:15378"/>
        <dbReference type="ChEBI" id="CHEBI:59871"/>
        <dbReference type="ChEBI" id="CHEBI:78442"/>
        <dbReference type="ChEBI" id="CHEBI:79333"/>
        <dbReference type="EC" id="3.1.1.96"/>
    </reaction>
</comment>
<sequence length="147" mass="16600">MRVVIQRVKKASVTINKKVVGQINDGLLVLFAVQVDDLLKDVDWLVKKIARLRIFTDSDGKLNKSITDINGSVLVVSQFTLYGDCSKGNRPSFTKSAPPEKAKEYYEKFVEQLRSLNIKTETGRFREHMKVELINDGPTTIILDSSK</sequence>
<dbReference type="GO" id="GO:0043908">
    <property type="term" value="F:Ser(Gly)-tRNA(Ala) hydrolase activity"/>
    <property type="evidence" value="ECO:0007669"/>
    <property type="project" value="UniProtKB-UniRule"/>
</dbReference>
<dbReference type="InterPro" id="IPR023509">
    <property type="entry name" value="DTD-like_sf"/>
</dbReference>
<dbReference type="InterPro" id="IPR003732">
    <property type="entry name" value="Daa-tRNA_deacyls_DTD"/>
</dbReference>
<gene>
    <name evidence="2" type="primary">dtd</name>
    <name evidence="3" type="ORF">COT95_00545</name>
</gene>
<dbReference type="GO" id="GO:0051500">
    <property type="term" value="F:D-tyrosyl-tRNA(Tyr) deacylase activity"/>
    <property type="evidence" value="ECO:0007669"/>
    <property type="project" value="TreeGrafter"/>
</dbReference>
<dbReference type="EC" id="3.1.1.-" evidence="2"/>
<dbReference type="PANTHER" id="PTHR10472:SF5">
    <property type="entry name" value="D-AMINOACYL-TRNA DEACYLASE 1"/>
    <property type="match status" value="1"/>
</dbReference>
<keyword evidence="2" id="KW-0694">RNA-binding</keyword>
<dbReference type="NCBIfam" id="TIGR00256">
    <property type="entry name" value="D-aminoacyl-tRNA deacylase"/>
    <property type="match status" value="1"/>
</dbReference>
<comment type="similarity">
    <text evidence="1 2">Belongs to the DTD family.</text>
</comment>
<dbReference type="Proteomes" id="UP000228614">
    <property type="component" value="Unassembled WGS sequence"/>
</dbReference>
<evidence type="ECO:0000313" key="3">
    <source>
        <dbReference type="EMBL" id="PIR95101.1"/>
    </source>
</evidence>
<dbReference type="HAMAP" id="MF_00518">
    <property type="entry name" value="Deacylase_Dtd"/>
    <property type="match status" value="1"/>
</dbReference>
<protein>
    <recommendedName>
        <fullName evidence="2">D-aminoacyl-tRNA deacylase</fullName>
        <shortName evidence="2">DTD</shortName>
        <ecNumber evidence="2">3.1.1.96</ecNumber>
    </recommendedName>
    <alternativeName>
        <fullName evidence="2">Gly-tRNA(Ala) deacylase</fullName>
        <ecNumber evidence="2">3.1.1.-</ecNumber>
    </alternativeName>
</protein>
<dbReference type="EMBL" id="PFAN01000033">
    <property type="protein sequence ID" value="PIR95101.1"/>
    <property type="molecule type" value="Genomic_DNA"/>
</dbReference>
<dbReference type="Gene3D" id="3.50.80.10">
    <property type="entry name" value="D-tyrosyl-tRNA(Tyr) deacylase"/>
    <property type="match status" value="1"/>
</dbReference>
<dbReference type="Pfam" id="PF02580">
    <property type="entry name" value="Tyr_Deacylase"/>
    <property type="match status" value="1"/>
</dbReference>
<evidence type="ECO:0000313" key="4">
    <source>
        <dbReference type="Proteomes" id="UP000228614"/>
    </source>
</evidence>
<comment type="subunit">
    <text evidence="2">Homodimer.</text>
</comment>
<dbReference type="CDD" id="cd00563">
    <property type="entry name" value="Dtyr_deacylase"/>
    <property type="match status" value="1"/>
</dbReference>
<proteinExistence type="inferred from homology"/>
<dbReference type="FunFam" id="3.50.80.10:FF:000001">
    <property type="entry name" value="D-aminoacyl-tRNA deacylase"/>
    <property type="match status" value="1"/>
</dbReference>
<dbReference type="SUPFAM" id="SSF69500">
    <property type="entry name" value="DTD-like"/>
    <property type="match status" value="1"/>
</dbReference>
<dbReference type="PANTHER" id="PTHR10472">
    <property type="entry name" value="D-TYROSYL-TRNA TYR DEACYLASE"/>
    <property type="match status" value="1"/>
</dbReference>
<dbReference type="GO" id="GO:0019478">
    <property type="term" value="P:D-amino acid catabolic process"/>
    <property type="evidence" value="ECO:0007669"/>
    <property type="project" value="UniProtKB-UniRule"/>
</dbReference>
<name>A0A2H0V7R3_9BACT</name>
<evidence type="ECO:0000256" key="2">
    <source>
        <dbReference type="HAMAP-Rule" id="MF_00518"/>
    </source>
</evidence>
<comment type="catalytic activity">
    <reaction evidence="2">
        <text>glycyl-tRNA(Ala) + H2O = tRNA(Ala) + glycine + H(+)</text>
        <dbReference type="Rhea" id="RHEA:53744"/>
        <dbReference type="Rhea" id="RHEA-COMP:9657"/>
        <dbReference type="Rhea" id="RHEA-COMP:13640"/>
        <dbReference type="ChEBI" id="CHEBI:15377"/>
        <dbReference type="ChEBI" id="CHEBI:15378"/>
        <dbReference type="ChEBI" id="CHEBI:57305"/>
        <dbReference type="ChEBI" id="CHEBI:78442"/>
        <dbReference type="ChEBI" id="CHEBI:78522"/>
    </reaction>
</comment>
<comment type="domain">
    <text evidence="2">A Gly-cisPro motif from one monomer fits into the active site of the other monomer to allow specific chiral rejection of L-amino acids.</text>
</comment>
<keyword evidence="2" id="KW-0820">tRNA-binding</keyword>
<reference evidence="4" key="1">
    <citation type="submission" date="2017-09" db="EMBL/GenBank/DDBJ databases">
        <title>Depth-based differentiation of microbial function through sediment-hosted aquifers and enrichment of novel symbionts in the deep terrestrial subsurface.</title>
        <authorList>
            <person name="Probst A.J."/>
            <person name="Ladd B."/>
            <person name="Jarett J.K."/>
            <person name="Geller-Mcgrath D.E."/>
            <person name="Sieber C.M.K."/>
            <person name="Emerson J.B."/>
            <person name="Anantharaman K."/>
            <person name="Thomas B.C."/>
            <person name="Malmstrom R."/>
            <person name="Stieglmeier M."/>
            <person name="Klingl A."/>
            <person name="Woyke T."/>
            <person name="Ryan C.M."/>
            <person name="Banfield J.F."/>
        </authorList>
    </citation>
    <scope>NUCLEOTIDE SEQUENCE [LARGE SCALE GENOMIC DNA]</scope>
</reference>
<comment type="caution">
    <text evidence="3">The sequence shown here is derived from an EMBL/GenBank/DDBJ whole genome shotgun (WGS) entry which is preliminary data.</text>
</comment>